<evidence type="ECO:0000313" key="9">
    <source>
        <dbReference type="Proteomes" id="UP000325116"/>
    </source>
</evidence>
<dbReference type="InterPro" id="IPR013785">
    <property type="entry name" value="Aldolase_TIM"/>
</dbReference>
<evidence type="ECO:0000313" key="8">
    <source>
        <dbReference type="EMBL" id="TXJ13316.1"/>
    </source>
</evidence>
<evidence type="ECO:0000256" key="5">
    <source>
        <dbReference type="ARBA" id="ARBA00023014"/>
    </source>
</evidence>
<evidence type="ECO:0000256" key="3">
    <source>
        <dbReference type="ARBA" id="ARBA00022723"/>
    </source>
</evidence>
<dbReference type="Pfam" id="PF04055">
    <property type="entry name" value="Radical_SAM"/>
    <property type="match status" value="1"/>
</dbReference>
<dbReference type="CDD" id="cd01335">
    <property type="entry name" value="Radical_SAM"/>
    <property type="match status" value="1"/>
</dbReference>
<evidence type="ECO:0000256" key="1">
    <source>
        <dbReference type="ARBA" id="ARBA00001966"/>
    </source>
</evidence>
<dbReference type="GO" id="GO:0006777">
    <property type="term" value="P:Mo-molybdopterin cofactor biosynthetic process"/>
    <property type="evidence" value="ECO:0007669"/>
    <property type="project" value="UniProtKB-KW"/>
</dbReference>
<keyword evidence="2" id="KW-0949">S-adenosyl-L-methionine</keyword>
<dbReference type="GO" id="GO:0061799">
    <property type="term" value="F:cyclic pyranopterin monophosphate synthase activity"/>
    <property type="evidence" value="ECO:0007669"/>
    <property type="project" value="TreeGrafter"/>
</dbReference>
<dbReference type="InterPro" id="IPR058240">
    <property type="entry name" value="rSAM_sf"/>
</dbReference>
<dbReference type="InterPro" id="IPR050105">
    <property type="entry name" value="MoCo_biosynth_MoaA/MoaC"/>
</dbReference>
<evidence type="ECO:0000259" key="7">
    <source>
        <dbReference type="PROSITE" id="PS51918"/>
    </source>
</evidence>
<dbReference type="Gene3D" id="3.20.20.70">
    <property type="entry name" value="Aldolase class I"/>
    <property type="match status" value="1"/>
</dbReference>
<dbReference type="RefSeq" id="WP_147757518.1">
    <property type="nucleotide sequence ID" value="NZ_SAXT01000001.1"/>
</dbReference>
<evidence type="ECO:0000256" key="4">
    <source>
        <dbReference type="ARBA" id="ARBA00023004"/>
    </source>
</evidence>
<protein>
    <submittedName>
        <fullName evidence="8">Radical SAM protein</fullName>
    </submittedName>
</protein>
<dbReference type="InterPro" id="IPR007197">
    <property type="entry name" value="rSAM"/>
</dbReference>
<dbReference type="AlphaFoldDB" id="A0A5C8CK51"/>
<comment type="cofactor">
    <cofactor evidence="1">
        <name>[4Fe-4S] cluster</name>
        <dbReference type="ChEBI" id="CHEBI:49883"/>
    </cofactor>
</comment>
<dbReference type="Proteomes" id="UP000325116">
    <property type="component" value="Unassembled WGS sequence"/>
</dbReference>
<dbReference type="PANTHER" id="PTHR22960:SF0">
    <property type="entry name" value="MOLYBDENUM COFACTOR BIOSYNTHESIS PROTEIN 1"/>
    <property type="match status" value="1"/>
</dbReference>
<dbReference type="SMART" id="SM00729">
    <property type="entry name" value="Elp3"/>
    <property type="match status" value="1"/>
</dbReference>
<dbReference type="SFLD" id="SFLDG01067">
    <property type="entry name" value="SPASM/twitch_domain_containing"/>
    <property type="match status" value="1"/>
</dbReference>
<keyword evidence="3" id="KW-0479">Metal-binding</keyword>
<reference evidence="8 9" key="1">
    <citation type="journal article" date="1992" name="Lakartidningen">
        <title>[Penicillin V and not amoxicillin is the first choice preparation in acute otitis].</title>
        <authorList>
            <person name="Kamme C."/>
            <person name="Lundgren K."/>
            <person name="Prellner K."/>
        </authorList>
    </citation>
    <scope>NUCLEOTIDE SEQUENCE [LARGE SCALE GENOMIC DNA]</scope>
    <source>
        <strain evidence="8 9">W1</strain>
    </source>
</reference>
<dbReference type="GO" id="GO:0061798">
    <property type="term" value="F:GTP 3',8'-cyclase activity"/>
    <property type="evidence" value="ECO:0007669"/>
    <property type="project" value="TreeGrafter"/>
</dbReference>
<dbReference type="SFLD" id="SFLDS00029">
    <property type="entry name" value="Radical_SAM"/>
    <property type="match status" value="1"/>
</dbReference>
<dbReference type="InterPro" id="IPR006638">
    <property type="entry name" value="Elp3/MiaA/NifB-like_rSAM"/>
</dbReference>
<dbReference type="PROSITE" id="PS51918">
    <property type="entry name" value="RADICAL_SAM"/>
    <property type="match status" value="1"/>
</dbReference>
<evidence type="ECO:0000256" key="6">
    <source>
        <dbReference type="ARBA" id="ARBA00023150"/>
    </source>
</evidence>
<keyword evidence="6" id="KW-0501">Molybdenum cofactor biosynthesis</keyword>
<evidence type="ECO:0000256" key="2">
    <source>
        <dbReference type="ARBA" id="ARBA00022691"/>
    </source>
</evidence>
<dbReference type="GO" id="GO:0046872">
    <property type="term" value="F:metal ion binding"/>
    <property type="evidence" value="ECO:0007669"/>
    <property type="project" value="UniProtKB-KW"/>
</dbReference>
<comment type="caution">
    <text evidence="8">The sequence shown here is derived from an EMBL/GenBank/DDBJ whole genome shotgun (WGS) entry which is preliminary data.</text>
</comment>
<dbReference type="EMBL" id="SAXT01000001">
    <property type="protein sequence ID" value="TXJ13316.1"/>
    <property type="molecule type" value="Genomic_DNA"/>
</dbReference>
<gene>
    <name evidence="8" type="ORF">EPJ80_00795</name>
</gene>
<keyword evidence="5" id="KW-0411">Iron-sulfur</keyword>
<proteinExistence type="predicted"/>
<dbReference type="SFLD" id="SFLDG01386">
    <property type="entry name" value="main_SPASM_domain-containing"/>
    <property type="match status" value="1"/>
</dbReference>
<dbReference type="SUPFAM" id="SSF102114">
    <property type="entry name" value="Radical SAM enzymes"/>
    <property type="match status" value="1"/>
</dbReference>
<keyword evidence="4" id="KW-0408">Iron</keyword>
<organism evidence="8 9">
    <name type="scientific">Brachyspira aalborgi</name>
    <dbReference type="NCBI Taxonomy" id="29522"/>
    <lineage>
        <taxon>Bacteria</taxon>
        <taxon>Pseudomonadati</taxon>
        <taxon>Spirochaetota</taxon>
        <taxon>Spirochaetia</taxon>
        <taxon>Brachyspirales</taxon>
        <taxon>Brachyspiraceae</taxon>
        <taxon>Brachyspira</taxon>
    </lineage>
</organism>
<dbReference type="GO" id="GO:0051536">
    <property type="term" value="F:iron-sulfur cluster binding"/>
    <property type="evidence" value="ECO:0007669"/>
    <property type="project" value="UniProtKB-KW"/>
</dbReference>
<sequence length="265" mass="30744">MLDSFNREINYMRISVTDRCNLKCLYCIPEEEIIKKHHNDILRYEEIYSIVKEASKLGVSKVRITGGEPLVRKNIEELIKMIRRIEDINIISMTTNGILLKPIAYKLKEAGLDSINISLDTLDYERYKMITRGGNLQDVIRGIEEAYKLNFKLKINVVIYDDISKKELPELYKYAESINAKLQTIKFYNINEQKEDNAEYDRPMKCKYCNRIRLLSDGYLLSCLHSDIKVKVDFNDIRGSIMKCINIKPKNGSHSNVKSLSMIGG</sequence>
<feature type="domain" description="Radical SAM core" evidence="7">
    <location>
        <begin position="4"/>
        <end position="231"/>
    </location>
</feature>
<dbReference type="PANTHER" id="PTHR22960">
    <property type="entry name" value="MOLYBDOPTERIN COFACTOR SYNTHESIS PROTEIN A"/>
    <property type="match status" value="1"/>
</dbReference>
<accession>A0A5C8CK51</accession>
<name>A0A5C8CK51_9SPIR</name>